<dbReference type="RefSeq" id="WP_198042997.1">
    <property type="nucleotide sequence ID" value="NZ_CP016076.1"/>
</dbReference>
<evidence type="ECO:0000256" key="2">
    <source>
        <dbReference type="SAM" id="Phobius"/>
    </source>
</evidence>
<accession>A0AAC9PRJ1</accession>
<dbReference type="EMBL" id="CP016076">
    <property type="protein sequence ID" value="APU14419.1"/>
    <property type="molecule type" value="Genomic_DNA"/>
</dbReference>
<feature type="transmembrane region" description="Helical" evidence="2">
    <location>
        <begin position="85"/>
        <end position="107"/>
    </location>
</feature>
<dbReference type="KEGG" id="acad:UA74_11795"/>
<gene>
    <name evidence="3" type="ORF">UA74_11795</name>
</gene>
<keyword evidence="2" id="KW-0472">Membrane</keyword>
<feature type="transmembrane region" description="Helical" evidence="2">
    <location>
        <begin position="12"/>
        <end position="33"/>
    </location>
</feature>
<feature type="region of interest" description="Disordered" evidence="1">
    <location>
        <begin position="193"/>
        <end position="245"/>
    </location>
</feature>
<feature type="compositionally biased region" description="Basic residues" evidence="1">
    <location>
        <begin position="233"/>
        <end position="245"/>
    </location>
</feature>
<evidence type="ECO:0000256" key="1">
    <source>
        <dbReference type="SAM" id="MobiDB-lite"/>
    </source>
</evidence>
<evidence type="ECO:0000313" key="4">
    <source>
        <dbReference type="Proteomes" id="UP000185511"/>
    </source>
</evidence>
<proteinExistence type="predicted"/>
<feature type="transmembrane region" description="Helical" evidence="2">
    <location>
        <begin position="53"/>
        <end position="73"/>
    </location>
</feature>
<sequence>MSHRNTVVRAVHDLGLAVWFGGSLMGAVGLTGASEESSSAAERSRIAAAGWRSWSPVNVVAVGAHLLGGLALTKANRERIRQQDGVAASSVAKAVLTGAALAATFYARRLGRTLEAMTDQPVPARGAGDHVAPELITLQQRLRTAQWAVPLLTGAIEVLSALQGEQQRFFRHQADGDNVDLHEHARHRLMGRAPHHHPHEHSGRRQHPAAAHHHPRGRAARHHHCPFEEQHHSRFRRTRHDARRH</sequence>
<organism evidence="3 4">
    <name type="scientific">Actinoalloteichus fjordicus</name>
    <dbReference type="NCBI Taxonomy" id="1612552"/>
    <lineage>
        <taxon>Bacteria</taxon>
        <taxon>Bacillati</taxon>
        <taxon>Actinomycetota</taxon>
        <taxon>Actinomycetes</taxon>
        <taxon>Pseudonocardiales</taxon>
        <taxon>Pseudonocardiaceae</taxon>
        <taxon>Actinoalloteichus</taxon>
    </lineage>
</organism>
<reference evidence="4" key="1">
    <citation type="submission" date="2016-06" db="EMBL/GenBank/DDBJ databases">
        <title>Complete genome sequence of Actinoalloteichus fjordicus DSM 46855 (=ADI127-17), type strain of the new species Actinoalloteichus fjordicus.</title>
        <authorList>
            <person name="Ruckert C."/>
            <person name="Nouioui I."/>
            <person name="Willmese J."/>
            <person name="van Wezel G."/>
            <person name="Klenk H.-P."/>
            <person name="Kalinowski J."/>
            <person name="Zotchev S.B."/>
        </authorList>
    </citation>
    <scope>NUCLEOTIDE SEQUENCE [LARGE SCALE GENOMIC DNA]</scope>
    <source>
        <strain evidence="4">ADI127-7</strain>
    </source>
</reference>
<feature type="compositionally biased region" description="Basic residues" evidence="1">
    <location>
        <begin position="193"/>
        <end position="224"/>
    </location>
</feature>
<name>A0AAC9PRJ1_9PSEU</name>
<evidence type="ECO:0000313" key="3">
    <source>
        <dbReference type="EMBL" id="APU14419.1"/>
    </source>
</evidence>
<protein>
    <submittedName>
        <fullName evidence="3">Uncharacterized protein</fullName>
    </submittedName>
</protein>
<keyword evidence="2" id="KW-0812">Transmembrane</keyword>
<keyword evidence="4" id="KW-1185">Reference proteome</keyword>
<dbReference type="Proteomes" id="UP000185511">
    <property type="component" value="Chromosome"/>
</dbReference>
<dbReference type="AlphaFoldDB" id="A0AAC9PRJ1"/>
<keyword evidence="2" id="KW-1133">Transmembrane helix</keyword>